<dbReference type="Proteomes" id="UP000297654">
    <property type="component" value="Unassembled WGS sequence"/>
</dbReference>
<dbReference type="OrthoDB" id="4927383at2"/>
<evidence type="ECO:0000313" key="2">
    <source>
        <dbReference type="Proteomes" id="UP000297654"/>
    </source>
</evidence>
<dbReference type="STRING" id="1424661.SAMN05216281_11836"/>
<dbReference type="EMBL" id="SOFF01000016">
    <property type="protein sequence ID" value="TFB92399.1"/>
    <property type="molecule type" value="Genomic_DNA"/>
</dbReference>
<dbReference type="SUPFAM" id="SSF52540">
    <property type="entry name" value="P-loop containing nucleoside triphosphate hydrolases"/>
    <property type="match status" value="1"/>
</dbReference>
<dbReference type="GO" id="GO:0016887">
    <property type="term" value="F:ATP hydrolysis activity"/>
    <property type="evidence" value="ECO:0007669"/>
    <property type="project" value="InterPro"/>
</dbReference>
<reference evidence="1 2" key="1">
    <citation type="submission" date="2019-03" db="EMBL/GenBank/DDBJ databases">
        <title>Genomics of glacier-inhabiting Cryobacterium strains.</title>
        <authorList>
            <person name="Liu Q."/>
            <person name="Xin Y.-H."/>
        </authorList>
    </citation>
    <scope>NUCLEOTIDE SEQUENCE [LARGE SCALE GENOMIC DNA]</scope>
    <source>
        <strain evidence="1 2">Hh15</strain>
    </source>
</reference>
<dbReference type="RefSeq" id="WP_092111852.1">
    <property type="nucleotide sequence ID" value="NZ_FOCN01000018.1"/>
</dbReference>
<dbReference type="PROSITE" id="PS50893">
    <property type="entry name" value="ABC_TRANSPORTER_2"/>
    <property type="match status" value="1"/>
</dbReference>
<name>A0A1H8KB90_9MICO</name>
<proteinExistence type="predicted"/>
<dbReference type="AlphaFoldDB" id="A0A1H8KB90"/>
<comment type="caution">
    <text evidence="1">The sequence shown here is derived from an EMBL/GenBank/DDBJ whole genome shotgun (WGS) entry which is preliminary data.</text>
</comment>
<accession>A0A1H8KB90</accession>
<organism evidence="1 2">
    <name type="scientific">Cryobacterium luteum</name>
    <dbReference type="NCBI Taxonomy" id="1424661"/>
    <lineage>
        <taxon>Bacteria</taxon>
        <taxon>Bacillati</taxon>
        <taxon>Actinomycetota</taxon>
        <taxon>Actinomycetes</taxon>
        <taxon>Micrococcales</taxon>
        <taxon>Microbacteriaceae</taxon>
        <taxon>Cryobacterium</taxon>
    </lineage>
</organism>
<keyword evidence="2" id="KW-1185">Reference proteome</keyword>
<dbReference type="Gene3D" id="3.40.50.300">
    <property type="entry name" value="P-loop containing nucleotide triphosphate hydrolases"/>
    <property type="match status" value="1"/>
</dbReference>
<gene>
    <name evidence="1" type="ORF">E3O10_04990</name>
</gene>
<dbReference type="InterPro" id="IPR003439">
    <property type="entry name" value="ABC_transporter-like_ATP-bd"/>
</dbReference>
<dbReference type="InterPro" id="IPR027417">
    <property type="entry name" value="P-loop_NTPase"/>
</dbReference>
<protein>
    <submittedName>
        <fullName evidence="1">Uncharacterized protein</fullName>
    </submittedName>
</protein>
<sequence length="271" mass="29599">MTLDLEPGDFAIRTRDFSIRNRRRTVIDAVTLDVPVGALFVVSGRFASGKTALLLALAGRLRGFAGTATVFGHPLRGGGGQVRHLSALAETPIVNRLDDDLTVERQIAAALVLRQPWYKPLVSRKTVALRLIRVNALLRQVDARAGDILDRSAAGLPRLTGTDRILNLQPLDRAVLGVVVALIGRPRLLIVDDVDTLRDTNDRTRAWAALLTLRTAGWHDLTIAASGQDPRELLEILDRVDDDVQPAPTRPVCLLDLDCAEPTLTTLTRKV</sequence>
<dbReference type="GO" id="GO:0005524">
    <property type="term" value="F:ATP binding"/>
    <property type="evidence" value="ECO:0007669"/>
    <property type="project" value="InterPro"/>
</dbReference>
<evidence type="ECO:0000313" key="1">
    <source>
        <dbReference type="EMBL" id="TFB92399.1"/>
    </source>
</evidence>